<name>A0A9P9D465_9PLEO</name>
<dbReference type="InterPro" id="IPR052523">
    <property type="entry name" value="Trichothecene_AcTrans"/>
</dbReference>
<dbReference type="SUPFAM" id="SSF55729">
    <property type="entry name" value="Acyl-CoA N-acyltransferases (Nat)"/>
    <property type="match status" value="1"/>
</dbReference>
<dbReference type="InterPro" id="IPR000182">
    <property type="entry name" value="GNAT_dom"/>
</dbReference>
<evidence type="ECO:0000313" key="2">
    <source>
        <dbReference type="EMBL" id="KAH7113250.1"/>
    </source>
</evidence>
<dbReference type="PANTHER" id="PTHR42791:SF14">
    <property type="entry name" value="N-ACETYLTRANSFERASE DOMAIN-CONTAINING PROTEIN"/>
    <property type="match status" value="1"/>
</dbReference>
<proteinExistence type="predicted"/>
<dbReference type="InterPro" id="IPR016181">
    <property type="entry name" value="Acyl_CoA_acyltransferase"/>
</dbReference>
<dbReference type="Proteomes" id="UP000700596">
    <property type="component" value="Unassembled WGS sequence"/>
</dbReference>
<feature type="domain" description="N-acetyltransferase" evidence="1">
    <location>
        <begin position="77"/>
        <end position="230"/>
    </location>
</feature>
<evidence type="ECO:0000313" key="3">
    <source>
        <dbReference type="Proteomes" id="UP000700596"/>
    </source>
</evidence>
<dbReference type="EMBL" id="JAGMWT010000019">
    <property type="protein sequence ID" value="KAH7113250.1"/>
    <property type="molecule type" value="Genomic_DNA"/>
</dbReference>
<accession>A0A9P9D465</accession>
<sequence>MSSELRIEPVTSADDFEQAFYCVSEAFGRQAKDSVWIVVNPGWDTPEGQKEGAAKLVKRWENVTKNRDGKPNTIFLKATLPVERNGKSEWRIVGLAVWQQASFVEGYGDPPTDDLGSGLDGLEPDEKRFAAQMFRSLWKRRIAYATEKKSADPPAIFVLDMCAVDPTFQRRGIAGKLAEWGLEEAKRRGELECTTEGSSMGRAVYERLGFKNEGVGDIEYVVDEEFKSRDKPPNVFLRTGA</sequence>
<keyword evidence="3" id="KW-1185">Reference proteome</keyword>
<dbReference type="CDD" id="cd04301">
    <property type="entry name" value="NAT_SF"/>
    <property type="match status" value="1"/>
</dbReference>
<dbReference type="AlphaFoldDB" id="A0A9P9D465"/>
<organism evidence="2 3">
    <name type="scientific">Dendryphion nanum</name>
    <dbReference type="NCBI Taxonomy" id="256645"/>
    <lineage>
        <taxon>Eukaryota</taxon>
        <taxon>Fungi</taxon>
        <taxon>Dikarya</taxon>
        <taxon>Ascomycota</taxon>
        <taxon>Pezizomycotina</taxon>
        <taxon>Dothideomycetes</taxon>
        <taxon>Pleosporomycetidae</taxon>
        <taxon>Pleosporales</taxon>
        <taxon>Torulaceae</taxon>
        <taxon>Dendryphion</taxon>
    </lineage>
</organism>
<evidence type="ECO:0000259" key="1">
    <source>
        <dbReference type="PROSITE" id="PS51186"/>
    </source>
</evidence>
<dbReference type="GO" id="GO:0016747">
    <property type="term" value="F:acyltransferase activity, transferring groups other than amino-acyl groups"/>
    <property type="evidence" value="ECO:0007669"/>
    <property type="project" value="InterPro"/>
</dbReference>
<reference evidence="2" key="1">
    <citation type="journal article" date="2021" name="Nat. Commun.">
        <title>Genetic determinants of endophytism in the Arabidopsis root mycobiome.</title>
        <authorList>
            <person name="Mesny F."/>
            <person name="Miyauchi S."/>
            <person name="Thiergart T."/>
            <person name="Pickel B."/>
            <person name="Atanasova L."/>
            <person name="Karlsson M."/>
            <person name="Huettel B."/>
            <person name="Barry K.W."/>
            <person name="Haridas S."/>
            <person name="Chen C."/>
            <person name="Bauer D."/>
            <person name="Andreopoulos W."/>
            <person name="Pangilinan J."/>
            <person name="LaButti K."/>
            <person name="Riley R."/>
            <person name="Lipzen A."/>
            <person name="Clum A."/>
            <person name="Drula E."/>
            <person name="Henrissat B."/>
            <person name="Kohler A."/>
            <person name="Grigoriev I.V."/>
            <person name="Martin F.M."/>
            <person name="Hacquard S."/>
        </authorList>
    </citation>
    <scope>NUCLEOTIDE SEQUENCE</scope>
    <source>
        <strain evidence="2">MPI-CAGE-CH-0243</strain>
    </source>
</reference>
<comment type="caution">
    <text evidence="2">The sequence shown here is derived from an EMBL/GenBank/DDBJ whole genome shotgun (WGS) entry which is preliminary data.</text>
</comment>
<dbReference type="PANTHER" id="PTHR42791">
    <property type="entry name" value="GNAT FAMILY ACETYLTRANSFERASE"/>
    <property type="match status" value="1"/>
</dbReference>
<dbReference type="Gene3D" id="3.40.630.30">
    <property type="match status" value="1"/>
</dbReference>
<gene>
    <name evidence="2" type="ORF">B0J11DRAFT_541793</name>
</gene>
<dbReference type="OrthoDB" id="2832510at2759"/>
<protein>
    <submittedName>
        <fullName evidence="2">GNAT family acetyltransferase</fullName>
    </submittedName>
</protein>
<dbReference type="Pfam" id="PF00583">
    <property type="entry name" value="Acetyltransf_1"/>
    <property type="match status" value="1"/>
</dbReference>
<dbReference type="PROSITE" id="PS51186">
    <property type="entry name" value="GNAT"/>
    <property type="match status" value="1"/>
</dbReference>